<organism evidence="4 5">
    <name type="scientific">Paludisphaera mucosa</name>
    <dbReference type="NCBI Taxonomy" id="3030827"/>
    <lineage>
        <taxon>Bacteria</taxon>
        <taxon>Pseudomonadati</taxon>
        <taxon>Planctomycetota</taxon>
        <taxon>Planctomycetia</taxon>
        <taxon>Isosphaerales</taxon>
        <taxon>Isosphaeraceae</taxon>
        <taxon>Paludisphaera</taxon>
    </lineage>
</organism>
<sequence>MSDQQTGNDIRAAIRKGDAEKVAALIGGDKAILDMMTPFGTFLHFAANKGQLEIVKLLVSMGAAADVDGGISGGTALDQAASEGHLEIVRFLLDSGARMDTSVPEKNPLFASIVGGHTDVARLLIERGINTKPGADDPEETKPLSVARKGNREEIIALLTSAERN</sequence>
<keyword evidence="5" id="KW-1185">Reference proteome</keyword>
<dbReference type="InterPro" id="IPR002110">
    <property type="entry name" value="Ankyrin_rpt"/>
</dbReference>
<dbReference type="EMBL" id="JARRAG010000002">
    <property type="protein sequence ID" value="MDG3004285.1"/>
    <property type="molecule type" value="Genomic_DNA"/>
</dbReference>
<dbReference type="Proteomes" id="UP001216907">
    <property type="component" value="Unassembled WGS sequence"/>
</dbReference>
<dbReference type="InterPro" id="IPR036770">
    <property type="entry name" value="Ankyrin_rpt-contain_sf"/>
</dbReference>
<evidence type="ECO:0000256" key="1">
    <source>
        <dbReference type="ARBA" id="ARBA00022737"/>
    </source>
</evidence>
<dbReference type="Gene3D" id="1.25.40.20">
    <property type="entry name" value="Ankyrin repeat-containing domain"/>
    <property type="match status" value="1"/>
</dbReference>
<keyword evidence="1" id="KW-0677">Repeat</keyword>
<dbReference type="PROSITE" id="PS50088">
    <property type="entry name" value="ANK_REPEAT"/>
    <property type="match status" value="2"/>
</dbReference>
<accession>A0ABT6FA80</accession>
<evidence type="ECO:0000313" key="4">
    <source>
        <dbReference type="EMBL" id="MDG3004285.1"/>
    </source>
</evidence>
<dbReference type="PROSITE" id="PS50297">
    <property type="entry name" value="ANK_REP_REGION"/>
    <property type="match status" value="2"/>
</dbReference>
<keyword evidence="2 3" id="KW-0040">ANK repeat</keyword>
<dbReference type="RefSeq" id="WP_277860643.1">
    <property type="nucleotide sequence ID" value="NZ_JARRAG010000002.1"/>
</dbReference>
<protein>
    <submittedName>
        <fullName evidence="4">Ankyrin repeat domain-containing protein</fullName>
    </submittedName>
</protein>
<dbReference type="SUPFAM" id="SSF48403">
    <property type="entry name" value="Ankyrin repeat"/>
    <property type="match status" value="1"/>
</dbReference>
<reference evidence="4 5" key="1">
    <citation type="submission" date="2023-03" db="EMBL/GenBank/DDBJ databases">
        <title>Paludisphaera mucosa sp. nov. a novel planctomycete from northern fen.</title>
        <authorList>
            <person name="Ivanova A."/>
        </authorList>
    </citation>
    <scope>NUCLEOTIDE SEQUENCE [LARGE SCALE GENOMIC DNA]</scope>
    <source>
        <strain evidence="4 5">Pla2</strain>
    </source>
</reference>
<evidence type="ECO:0000313" key="5">
    <source>
        <dbReference type="Proteomes" id="UP001216907"/>
    </source>
</evidence>
<evidence type="ECO:0000256" key="2">
    <source>
        <dbReference type="ARBA" id="ARBA00023043"/>
    </source>
</evidence>
<dbReference type="InterPro" id="IPR050889">
    <property type="entry name" value="Dendritic_Spine_Reg/Scaffold"/>
</dbReference>
<feature type="repeat" description="ANK" evidence="3">
    <location>
        <begin position="41"/>
        <end position="70"/>
    </location>
</feature>
<dbReference type="Pfam" id="PF12796">
    <property type="entry name" value="Ank_2"/>
    <property type="match status" value="1"/>
</dbReference>
<comment type="caution">
    <text evidence="4">The sequence shown here is derived from an EMBL/GenBank/DDBJ whole genome shotgun (WGS) entry which is preliminary data.</text>
</comment>
<feature type="repeat" description="ANK" evidence="3">
    <location>
        <begin position="72"/>
        <end position="104"/>
    </location>
</feature>
<evidence type="ECO:0000256" key="3">
    <source>
        <dbReference type="PROSITE-ProRule" id="PRU00023"/>
    </source>
</evidence>
<dbReference type="PANTHER" id="PTHR24166">
    <property type="entry name" value="ROLLING PEBBLES, ISOFORM B"/>
    <property type="match status" value="1"/>
</dbReference>
<dbReference type="PANTHER" id="PTHR24166:SF47">
    <property type="entry name" value="M-PHASE PHOSPHOPROTEIN 8"/>
    <property type="match status" value="1"/>
</dbReference>
<proteinExistence type="predicted"/>
<name>A0ABT6FA80_9BACT</name>
<dbReference type="SMART" id="SM00248">
    <property type="entry name" value="ANK"/>
    <property type="match status" value="3"/>
</dbReference>
<gene>
    <name evidence="4" type="ORF">PZE19_10900</name>
</gene>